<dbReference type="PANTHER" id="PTHR11973:SF24">
    <property type="entry name" value="FIBRONECTIN TYPE-III DOMAIN-CONTAINING PROTEIN"/>
    <property type="match status" value="1"/>
</dbReference>
<evidence type="ECO:0000256" key="4">
    <source>
        <dbReference type="ARBA" id="ARBA00023180"/>
    </source>
</evidence>
<dbReference type="InterPro" id="IPR013783">
    <property type="entry name" value="Ig-like_fold"/>
</dbReference>
<dbReference type="GO" id="GO:0005886">
    <property type="term" value="C:plasma membrane"/>
    <property type="evidence" value="ECO:0000318"/>
    <property type="project" value="GO_Central"/>
</dbReference>
<organism evidence="8 9">
    <name type="scientific">Strongylocentrotus purpuratus</name>
    <name type="common">Purple sea urchin</name>
    <dbReference type="NCBI Taxonomy" id="7668"/>
    <lineage>
        <taxon>Eukaryota</taxon>
        <taxon>Metazoa</taxon>
        <taxon>Echinodermata</taxon>
        <taxon>Eleutherozoa</taxon>
        <taxon>Echinozoa</taxon>
        <taxon>Echinoidea</taxon>
        <taxon>Euechinoidea</taxon>
        <taxon>Echinacea</taxon>
        <taxon>Camarodonta</taxon>
        <taxon>Echinidea</taxon>
        <taxon>Strongylocentrotidae</taxon>
        <taxon>Strongylocentrotus</taxon>
    </lineage>
</organism>
<evidence type="ECO:0000256" key="3">
    <source>
        <dbReference type="ARBA" id="ARBA00022989"/>
    </source>
</evidence>
<feature type="chain" id="PRO_5029601835" description="Ig-like domain-containing protein" evidence="6">
    <location>
        <begin position="28"/>
        <end position="892"/>
    </location>
</feature>
<proteinExistence type="predicted"/>
<dbReference type="Gene3D" id="2.60.40.10">
    <property type="entry name" value="Immunoglobulins"/>
    <property type="match status" value="2"/>
</dbReference>
<feature type="domain" description="Ig-like" evidence="7">
    <location>
        <begin position="136"/>
        <end position="243"/>
    </location>
</feature>
<comment type="subcellular location">
    <subcellularLocation>
        <location evidence="1">Membrane</location>
        <topology evidence="1">Single-pass type I membrane protein</topology>
    </subcellularLocation>
</comment>
<dbReference type="EnsemblMetazoa" id="XM_030995575">
    <property type="protein sequence ID" value="XP_030851435"/>
    <property type="gene ID" value="LOC115928430"/>
</dbReference>
<dbReference type="OrthoDB" id="10012075at2759"/>
<keyword evidence="3 5" id="KW-1133">Transmembrane helix</keyword>
<name>A0A7M7PHT7_STRPU</name>
<dbReference type="Proteomes" id="UP000007110">
    <property type="component" value="Unassembled WGS sequence"/>
</dbReference>
<evidence type="ECO:0000256" key="5">
    <source>
        <dbReference type="SAM" id="Phobius"/>
    </source>
</evidence>
<dbReference type="GeneID" id="115928430"/>
<dbReference type="InterPro" id="IPR051116">
    <property type="entry name" value="Surface_Rcpt/Adhesion_Mol"/>
</dbReference>
<dbReference type="InterPro" id="IPR036179">
    <property type="entry name" value="Ig-like_dom_sf"/>
</dbReference>
<evidence type="ECO:0000313" key="9">
    <source>
        <dbReference type="Proteomes" id="UP000007110"/>
    </source>
</evidence>
<dbReference type="OMA" id="VHHEGLY"/>
<feature type="domain" description="Ig-like" evidence="7">
    <location>
        <begin position="254"/>
        <end position="349"/>
    </location>
</feature>
<dbReference type="SUPFAM" id="SSF48726">
    <property type="entry name" value="Immunoglobulin"/>
    <property type="match status" value="3"/>
</dbReference>
<keyword evidence="4" id="KW-0325">Glycoprotein</keyword>
<keyword evidence="2 5" id="KW-0812">Transmembrane</keyword>
<dbReference type="PANTHER" id="PTHR11973">
    <property type="entry name" value="CELL SURFACE GLYCOPROTEIN MUC18-RELATED"/>
    <property type="match status" value="1"/>
</dbReference>
<dbReference type="KEGG" id="spu:115928430"/>
<dbReference type="Pfam" id="PF11465">
    <property type="entry name" value="Receptor_2B4"/>
    <property type="match status" value="1"/>
</dbReference>
<feature type="domain" description="Ig-like" evidence="7">
    <location>
        <begin position="32"/>
        <end position="120"/>
    </location>
</feature>
<evidence type="ECO:0000313" key="8">
    <source>
        <dbReference type="EnsemblMetazoa" id="XP_030851435"/>
    </source>
</evidence>
<sequence>MLLNMAVKIALAVGLFIVFCVLPGTKSSQVVPDGLVYTEVKKTLVRGAQGVLTCRFHGDPLAVYWKRGLDDLRTMVSWIAGEVLGPRYDDGSCDLGENYSLIINNVSTADAGRIHCTVVNYKGVLIKNYTDILVADTVITTNPQVTLQLRQSTYGILQCTVHIKARRVSWKKGITSSANGSFVVIENNQGVAERSGAGYDDGTYNITQDYSLVIKEVQVHHEGLYVCEVTDDTGLSFRNHTFANVIAQPLEPFPTIQECLNAEQHDSNYCTLVAKSGTTLTCQAAKYYPSINLVFIYGSRALEPSDKREWDNIDGTKNKTITIATRGNKELYTCVASSIPGTNANKSTSVLLQGDEPGNSTALMNLMTILGLFAALILITSVAYFFWRRAHHIVEVKALEQRVNDKLMQHYRIICNLIGPTSAIIQTEKIIKENRTALFNTHQMMTDVRERTISTRVEEMIDKENEPADDWPSNEELKTISRHLTQESMKEICKKLNIDCKNDDANDEGKRFERLHKWRTNVLNKSLVDKYRQLAPVFESNNLGGLLPTFRRPYIYKAELVDMAFHLLMHDLYPIAKQLGINATKLVSYRPAFDPSHLEIGTIKLLIDPFEPFESTKDEDKRVIFSRKIANHYTDISITGILEYDMSYGELCSISEAINQNLEEPADQEATSGMLQGPGISESLQNVLQLTAQDIAEHLDTPHPLTAYALLKMWKEKPRPSVFNYRAALAHEIRRNMMPDLADEIAAGKYMKKRTSLAFIEDMVSGLNQDQLSYLVKLLKLNGTDGYWPTNTPSEMISKQIYDWVADWTTEMEIYRKSRPRREHVKTGETLTVPSGGVIARMTKSTMESQLSESNMLLDHRDFNDRLVEHGFLDLAREIMIIEQRSVAGLFS</sequence>
<evidence type="ECO:0000256" key="6">
    <source>
        <dbReference type="SAM" id="SignalP"/>
    </source>
</evidence>
<accession>A0A7M7PHT7</accession>
<dbReference type="InterPro" id="IPR007110">
    <property type="entry name" value="Ig-like_dom"/>
</dbReference>
<dbReference type="InParanoid" id="A0A7M7PHT7"/>
<keyword evidence="5" id="KW-0472">Membrane</keyword>
<protein>
    <recommendedName>
        <fullName evidence="7">Ig-like domain-containing protein</fullName>
    </recommendedName>
</protein>
<dbReference type="RefSeq" id="XP_030851435.1">
    <property type="nucleotide sequence ID" value="XM_030995575.1"/>
</dbReference>
<dbReference type="InterPro" id="IPR024303">
    <property type="entry name" value="NK_rcpt_2B4_Ig_dom"/>
</dbReference>
<reference evidence="9" key="1">
    <citation type="submission" date="2015-02" db="EMBL/GenBank/DDBJ databases">
        <title>Genome sequencing for Strongylocentrotus purpuratus.</title>
        <authorList>
            <person name="Murali S."/>
            <person name="Liu Y."/>
            <person name="Vee V."/>
            <person name="English A."/>
            <person name="Wang M."/>
            <person name="Skinner E."/>
            <person name="Han Y."/>
            <person name="Muzny D.M."/>
            <person name="Worley K.C."/>
            <person name="Gibbs R.A."/>
        </authorList>
    </citation>
    <scope>NUCLEOTIDE SEQUENCE</scope>
</reference>
<evidence type="ECO:0000256" key="2">
    <source>
        <dbReference type="ARBA" id="ARBA00022692"/>
    </source>
</evidence>
<feature type="signal peptide" evidence="6">
    <location>
        <begin position="1"/>
        <end position="27"/>
    </location>
</feature>
<feature type="transmembrane region" description="Helical" evidence="5">
    <location>
        <begin position="362"/>
        <end position="387"/>
    </location>
</feature>
<dbReference type="AlphaFoldDB" id="A0A7M7PHT7"/>
<dbReference type="CDD" id="cd00096">
    <property type="entry name" value="Ig"/>
    <property type="match status" value="1"/>
</dbReference>
<keyword evidence="9" id="KW-1185">Reference proteome</keyword>
<dbReference type="InterPro" id="IPR003599">
    <property type="entry name" value="Ig_sub"/>
</dbReference>
<dbReference type="PROSITE" id="PS50835">
    <property type="entry name" value="IG_LIKE"/>
    <property type="match status" value="3"/>
</dbReference>
<reference evidence="8" key="2">
    <citation type="submission" date="2021-01" db="UniProtKB">
        <authorList>
            <consortium name="EnsemblMetazoa"/>
        </authorList>
    </citation>
    <scope>IDENTIFICATION</scope>
</reference>
<dbReference type="SMART" id="SM00409">
    <property type="entry name" value="IG"/>
    <property type="match status" value="3"/>
</dbReference>
<evidence type="ECO:0000259" key="7">
    <source>
        <dbReference type="PROSITE" id="PS50835"/>
    </source>
</evidence>
<evidence type="ECO:0000256" key="1">
    <source>
        <dbReference type="ARBA" id="ARBA00004479"/>
    </source>
</evidence>
<keyword evidence="6" id="KW-0732">Signal</keyword>